<feature type="signal peptide" evidence="2">
    <location>
        <begin position="1"/>
        <end position="26"/>
    </location>
</feature>
<evidence type="ECO:0000256" key="2">
    <source>
        <dbReference type="SAM" id="SignalP"/>
    </source>
</evidence>
<dbReference type="AlphaFoldDB" id="A0A543CJ36"/>
<evidence type="ECO:0000313" key="3">
    <source>
        <dbReference type="EMBL" id="TQL97109.1"/>
    </source>
</evidence>
<comment type="caution">
    <text evidence="3">The sequence shown here is derived from an EMBL/GenBank/DDBJ whole genome shotgun (WGS) entry which is preliminary data.</text>
</comment>
<organism evidence="3 4">
    <name type="scientific">Actinoallomurus bryophytorum</name>
    <dbReference type="NCBI Taxonomy" id="1490222"/>
    <lineage>
        <taxon>Bacteria</taxon>
        <taxon>Bacillati</taxon>
        <taxon>Actinomycetota</taxon>
        <taxon>Actinomycetes</taxon>
        <taxon>Streptosporangiales</taxon>
        <taxon>Thermomonosporaceae</taxon>
        <taxon>Actinoallomurus</taxon>
    </lineage>
</organism>
<dbReference type="Proteomes" id="UP000316096">
    <property type="component" value="Unassembled WGS sequence"/>
</dbReference>
<feature type="region of interest" description="Disordered" evidence="1">
    <location>
        <begin position="57"/>
        <end position="104"/>
    </location>
</feature>
<keyword evidence="4" id="KW-1185">Reference proteome</keyword>
<protein>
    <recommendedName>
        <fullName evidence="5">Subtilisin inhibitor-like</fullName>
    </recommendedName>
</protein>
<evidence type="ECO:0008006" key="5">
    <source>
        <dbReference type="Google" id="ProtNLM"/>
    </source>
</evidence>
<keyword evidence="2" id="KW-0732">Signal</keyword>
<feature type="chain" id="PRO_5038612493" description="Subtilisin inhibitor-like" evidence="2">
    <location>
        <begin position="27"/>
        <end position="172"/>
    </location>
</feature>
<evidence type="ECO:0000256" key="1">
    <source>
        <dbReference type="SAM" id="MobiDB-lite"/>
    </source>
</evidence>
<proteinExistence type="predicted"/>
<feature type="compositionally biased region" description="Basic and acidic residues" evidence="1">
    <location>
        <begin position="81"/>
        <end position="94"/>
    </location>
</feature>
<dbReference type="RefSeq" id="WP_141955883.1">
    <property type="nucleotide sequence ID" value="NZ_VFOZ01000001.1"/>
</dbReference>
<dbReference type="PROSITE" id="PS51257">
    <property type="entry name" value="PROKAR_LIPOPROTEIN"/>
    <property type="match status" value="1"/>
</dbReference>
<name>A0A543CJ36_9ACTN</name>
<dbReference type="EMBL" id="VFOZ01000001">
    <property type="protein sequence ID" value="TQL97109.1"/>
    <property type="molecule type" value="Genomic_DNA"/>
</dbReference>
<sequence>MSTNTKKRRPVFIICAFLLGSLIAGCGHESPAKPSSNGGAFEQALVYSKCMRANGVPNFPDPQRQGDGVRVDVGKNMNTPEMKKAQEACRDKMPQGDADGPNGGSIDSAKLADWTKCMRAKLPAFPDPDVSGNTITVTLQGTGIKGDSTEFDNARRACQSRLPSGSLRVVNQ</sequence>
<reference evidence="3 4" key="1">
    <citation type="submission" date="2019-06" db="EMBL/GenBank/DDBJ databases">
        <title>Sequencing the genomes of 1000 actinobacteria strains.</title>
        <authorList>
            <person name="Klenk H.-P."/>
        </authorList>
    </citation>
    <scope>NUCLEOTIDE SEQUENCE [LARGE SCALE GENOMIC DNA]</scope>
    <source>
        <strain evidence="3 4">DSM 102200</strain>
    </source>
</reference>
<dbReference type="OrthoDB" id="7949713at2"/>
<gene>
    <name evidence="3" type="ORF">FB559_2684</name>
</gene>
<evidence type="ECO:0000313" key="4">
    <source>
        <dbReference type="Proteomes" id="UP000316096"/>
    </source>
</evidence>
<accession>A0A543CJ36</accession>